<accession>A0A0G3G3D4</accession>
<dbReference type="Gene3D" id="3.30.420.40">
    <property type="match status" value="2"/>
</dbReference>
<dbReference type="PATRIC" id="fig|106634.4.peg.1202"/>
<dbReference type="KEGG" id="tvr:TVD_05900"/>
<dbReference type="AlphaFoldDB" id="A0A0G3G3D4"/>
<reference evidence="1 2" key="1">
    <citation type="submission" date="2015-04" db="EMBL/GenBank/DDBJ databases">
        <title>Complete Sequence for the Genome of the Thioalkalivibrio versutus D301.</title>
        <authorList>
            <person name="Mu T."/>
            <person name="Zhou J."/>
            <person name="Xu X."/>
        </authorList>
    </citation>
    <scope>NUCLEOTIDE SEQUENCE [LARGE SCALE GENOMIC DNA]</scope>
    <source>
        <strain evidence="1 2">D301</strain>
    </source>
</reference>
<dbReference type="Gene3D" id="3.90.640.10">
    <property type="entry name" value="Actin, Chain A, domain 4"/>
    <property type="match status" value="1"/>
</dbReference>
<dbReference type="EMBL" id="CP011367">
    <property type="protein sequence ID" value="AKJ94919.1"/>
    <property type="molecule type" value="Genomic_DNA"/>
</dbReference>
<gene>
    <name evidence="1" type="ORF">TVD_05900</name>
</gene>
<dbReference type="Proteomes" id="UP000064201">
    <property type="component" value="Chromosome"/>
</dbReference>
<dbReference type="InterPro" id="IPR043129">
    <property type="entry name" value="ATPase_NBD"/>
</dbReference>
<proteinExistence type="predicted"/>
<dbReference type="OrthoDB" id="580874at2"/>
<sequence length="466" mass="51773">MSKATLVQDGKSDYDDEIITVINLGEFGDNIEDYKLHSAVYIDDDGNLWFGEEAEEYCGRDAPDGSRQLMDNIKHWLSLGQVDAKVDGKFNPTDISVTYADIILAYLTFLTWSANKALENLEQPTGGYPRNLNRRFAMPCLSGADFKEVQYRLRKYLGEAQILADTFFADLRKGLPLARFVEAVKLLREGGPREYKFVREGITEPLGVAGTLLNYKSEHSHDMVVMVIDVGAGTTDFSVYRMHVDPERDISIAVEVAESTDGVTEAGNHLDLALMGLILQACGIDPVQGIPDRIQWYLQRHIREFKEELFDQGSILVSLPDGNEASIKLGQFMETPGVLDFKNALDKKMVGILESINKDWIDLIGSSQKIPYLTVALTGGGASLPMVRELTNRDITVRGKQIRVVPTKNFPTWLEETHSELELDYPRIAVSLGGARKKLIKQGGTATATAGGLTGAPVYDDPKYQW</sequence>
<organism evidence="1 2">
    <name type="scientific">Thioalkalivibrio versutus</name>
    <dbReference type="NCBI Taxonomy" id="106634"/>
    <lineage>
        <taxon>Bacteria</taxon>
        <taxon>Pseudomonadati</taxon>
        <taxon>Pseudomonadota</taxon>
        <taxon>Gammaproteobacteria</taxon>
        <taxon>Chromatiales</taxon>
        <taxon>Ectothiorhodospiraceae</taxon>
        <taxon>Thioalkalivibrio</taxon>
    </lineage>
</organism>
<protein>
    <submittedName>
        <fullName evidence="1">Uncharacterized protein</fullName>
    </submittedName>
</protein>
<evidence type="ECO:0000313" key="1">
    <source>
        <dbReference type="EMBL" id="AKJ94919.1"/>
    </source>
</evidence>
<name>A0A0G3G3D4_9GAMM</name>
<dbReference type="SUPFAM" id="SSF53067">
    <property type="entry name" value="Actin-like ATPase domain"/>
    <property type="match status" value="1"/>
</dbReference>
<keyword evidence="2" id="KW-1185">Reference proteome</keyword>
<evidence type="ECO:0000313" key="2">
    <source>
        <dbReference type="Proteomes" id="UP000064201"/>
    </source>
</evidence>